<gene>
    <name evidence="11 12" type="primary">cysZ</name>
    <name evidence="12" type="ORF">EYC98_16550</name>
</gene>
<evidence type="ECO:0000256" key="2">
    <source>
        <dbReference type="ARBA" id="ARBA00022448"/>
    </source>
</evidence>
<evidence type="ECO:0000256" key="11">
    <source>
        <dbReference type="HAMAP-Rule" id="MF_00468"/>
    </source>
</evidence>
<comment type="subcellular location">
    <subcellularLocation>
        <location evidence="11">Cell inner membrane</location>
        <topology evidence="11">Multi-pass membrane protein</topology>
    </subcellularLocation>
    <subcellularLocation>
        <location evidence="1">Membrane</location>
        <topology evidence="1">Multi-pass membrane protein</topology>
    </subcellularLocation>
</comment>
<feature type="transmembrane region" description="Helical" evidence="11">
    <location>
        <begin position="67"/>
        <end position="96"/>
    </location>
</feature>
<sequence>MSNSINDGVGYLLTGAGLLKHPSLRAFVIVPLLINIMIFGTLIALTVGEVRDLMESWMAAIPTWLSFLSWIIWPLVVISIAMISGYLFTAIAILIASPFNALLAEKAEELITGEPADGLEGIAGALMSFPRSIVRELAKFLYYLPLLLAVLLLSLIPPLSPFAPFLWFLLGAWMMAVQYVDYPMDNHLLSFKQVKQALRARRTSSLGFGGLVALASGIPIVNFFVVPAAVVGATVFWCEEIRGQTPP</sequence>
<organism evidence="12 13">
    <name type="scientific">Candidatus Litorirhabdus singularis</name>
    <dbReference type="NCBI Taxonomy" id="2518993"/>
    <lineage>
        <taxon>Bacteria</taxon>
        <taxon>Pseudomonadati</taxon>
        <taxon>Pseudomonadota</taxon>
        <taxon>Gammaproteobacteria</taxon>
        <taxon>Cellvibrionales</taxon>
        <taxon>Halieaceae</taxon>
        <taxon>Candidatus Litorirhabdus</taxon>
    </lineage>
</organism>
<dbReference type="NCBIfam" id="NF003433">
    <property type="entry name" value="PRK04949.1"/>
    <property type="match status" value="1"/>
</dbReference>
<dbReference type="EMBL" id="SHNN01000003">
    <property type="protein sequence ID" value="MCX2982476.1"/>
    <property type="molecule type" value="Genomic_DNA"/>
</dbReference>
<name>A0ABT3TJL3_9GAMM</name>
<comment type="similarity">
    <text evidence="11">Belongs to the CysZ family.</text>
</comment>
<evidence type="ECO:0000256" key="10">
    <source>
        <dbReference type="ARBA" id="ARBA00023192"/>
    </source>
</evidence>
<keyword evidence="5 11" id="KW-0028">Amino-acid biosynthesis</keyword>
<evidence type="ECO:0000256" key="7">
    <source>
        <dbReference type="ARBA" id="ARBA00022989"/>
    </source>
</evidence>
<dbReference type="Proteomes" id="UP001143362">
    <property type="component" value="Unassembled WGS sequence"/>
</dbReference>
<accession>A0ABT3TJL3</accession>
<feature type="transmembrane region" description="Helical" evidence="11">
    <location>
        <begin position="26"/>
        <end position="47"/>
    </location>
</feature>
<evidence type="ECO:0000256" key="1">
    <source>
        <dbReference type="ARBA" id="ARBA00004141"/>
    </source>
</evidence>
<dbReference type="InterPro" id="IPR022985">
    <property type="entry name" value="Sulfate_CysZ"/>
</dbReference>
<comment type="caution">
    <text evidence="12">The sequence shown here is derived from an EMBL/GenBank/DDBJ whole genome shotgun (WGS) entry which is preliminary data.</text>
</comment>
<keyword evidence="13" id="KW-1185">Reference proteome</keyword>
<evidence type="ECO:0000313" key="12">
    <source>
        <dbReference type="EMBL" id="MCX2982476.1"/>
    </source>
</evidence>
<keyword evidence="10 11" id="KW-0198">Cysteine biosynthesis</keyword>
<evidence type="ECO:0000256" key="5">
    <source>
        <dbReference type="ARBA" id="ARBA00022605"/>
    </source>
</evidence>
<evidence type="ECO:0000256" key="6">
    <source>
        <dbReference type="ARBA" id="ARBA00022692"/>
    </source>
</evidence>
<evidence type="ECO:0000256" key="4">
    <source>
        <dbReference type="ARBA" id="ARBA00022519"/>
    </source>
</evidence>
<dbReference type="PANTHER" id="PTHR37468:SF1">
    <property type="entry name" value="SULFATE TRANSPORTER CYSZ"/>
    <property type="match status" value="1"/>
</dbReference>
<proteinExistence type="inferred from homology"/>
<dbReference type="Pfam" id="PF07264">
    <property type="entry name" value="EI24"/>
    <property type="match status" value="1"/>
</dbReference>
<evidence type="ECO:0000256" key="8">
    <source>
        <dbReference type="ARBA" id="ARBA00023032"/>
    </source>
</evidence>
<keyword evidence="7 11" id="KW-1133">Transmembrane helix</keyword>
<feature type="transmembrane region" description="Helical" evidence="11">
    <location>
        <begin position="165"/>
        <end position="184"/>
    </location>
</feature>
<keyword evidence="6 11" id="KW-0812">Transmembrane</keyword>
<dbReference type="InterPro" id="IPR050480">
    <property type="entry name" value="CysZ-like"/>
</dbReference>
<evidence type="ECO:0000256" key="3">
    <source>
        <dbReference type="ARBA" id="ARBA00022475"/>
    </source>
</evidence>
<dbReference type="HAMAP" id="MF_00468">
    <property type="entry name" value="CysZ"/>
    <property type="match status" value="1"/>
</dbReference>
<reference evidence="12" key="1">
    <citation type="submission" date="2019-02" db="EMBL/GenBank/DDBJ databases">
        <authorList>
            <person name="Li S.-H."/>
        </authorList>
    </citation>
    <scope>NUCLEOTIDE SEQUENCE</scope>
    <source>
        <strain evidence="12">IMCC14734</strain>
    </source>
</reference>
<keyword evidence="9 11" id="KW-0472">Membrane</keyword>
<evidence type="ECO:0000256" key="9">
    <source>
        <dbReference type="ARBA" id="ARBA00023136"/>
    </source>
</evidence>
<protein>
    <recommendedName>
        <fullName evidence="11">Sulfate transporter CysZ</fullName>
    </recommendedName>
</protein>
<keyword evidence="3 11" id="KW-1003">Cell membrane</keyword>
<feature type="transmembrane region" description="Helical" evidence="11">
    <location>
        <begin position="205"/>
        <end position="237"/>
    </location>
</feature>
<keyword evidence="8 11" id="KW-0764">Sulfate transport</keyword>
<feature type="transmembrane region" description="Helical" evidence="11">
    <location>
        <begin position="140"/>
        <end position="159"/>
    </location>
</feature>
<dbReference type="PANTHER" id="PTHR37468">
    <property type="entry name" value="SULFATE TRANSPORTER CYSZ"/>
    <property type="match status" value="1"/>
</dbReference>
<keyword evidence="2 11" id="KW-0813">Transport</keyword>
<dbReference type="RefSeq" id="WP_279246493.1">
    <property type="nucleotide sequence ID" value="NZ_SHNN01000003.1"/>
</dbReference>
<evidence type="ECO:0000313" key="13">
    <source>
        <dbReference type="Proteomes" id="UP001143362"/>
    </source>
</evidence>
<dbReference type="InterPro" id="IPR059112">
    <property type="entry name" value="CysZ/EI24"/>
</dbReference>
<keyword evidence="4 11" id="KW-0997">Cell inner membrane</keyword>
<comment type="function">
    <text evidence="11">High affinity, high specificity proton-dependent sulfate transporter, which mediates sulfate uptake. Provides the sulfur source for the cysteine synthesis pathway.</text>
</comment>